<evidence type="ECO:0000256" key="1">
    <source>
        <dbReference type="SAM" id="Phobius"/>
    </source>
</evidence>
<name>A0A1D3LCG6_PLACE</name>
<proteinExistence type="predicted"/>
<reference evidence="2 3" key="1">
    <citation type="submission" date="2016-08" db="EMBL/GenBank/DDBJ databases">
        <authorList>
            <consortium name="Pathogen Informatics"/>
        </authorList>
    </citation>
    <scope>NUCLEOTIDE SEQUENCE [LARGE SCALE GENOMIC DNA]</scope>
    <source>
        <strain evidence="2 3">DK</strain>
    </source>
</reference>
<keyword evidence="1" id="KW-0472">Membrane</keyword>
<protein>
    <submittedName>
        <fullName evidence="2">CIR protein</fullName>
    </submittedName>
</protein>
<evidence type="ECO:0000313" key="3">
    <source>
        <dbReference type="Proteomes" id="UP000195879"/>
    </source>
</evidence>
<dbReference type="NCBIfam" id="TIGR01590">
    <property type="entry name" value="yir-bir-cir_Pla"/>
    <property type="match status" value="1"/>
</dbReference>
<dbReference type="EMBL" id="FMIO01000608">
    <property type="protein sequence ID" value="SCM00199.1"/>
    <property type="molecule type" value="Genomic_DNA"/>
</dbReference>
<keyword evidence="1" id="KW-1133">Transmembrane helix</keyword>
<organism evidence="2 3">
    <name type="scientific">Plasmodium chabaudi adami</name>
    <dbReference type="NCBI Taxonomy" id="5826"/>
    <lineage>
        <taxon>Eukaryota</taxon>
        <taxon>Sar</taxon>
        <taxon>Alveolata</taxon>
        <taxon>Apicomplexa</taxon>
        <taxon>Aconoidasida</taxon>
        <taxon>Haemosporida</taxon>
        <taxon>Plasmodiidae</taxon>
        <taxon>Plasmodium</taxon>
        <taxon>Plasmodium (Vinckeia)</taxon>
    </lineage>
</organism>
<dbReference type="Proteomes" id="UP000195879">
    <property type="component" value="Unassembled WGS sequence"/>
</dbReference>
<dbReference type="InterPro" id="IPR006477">
    <property type="entry name" value="Yir_bir_cir"/>
</dbReference>
<keyword evidence="1" id="KW-0812">Transmembrane</keyword>
<accession>A0A1D3LCG6</accession>
<evidence type="ECO:0000313" key="2">
    <source>
        <dbReference type="EMBL" id="SCM00199.1"/>
    </source>
</evidence>
<gene>
    <name evidence="2" type="ORF">PCHDK_000564300</name>
</gene>
<dbReference type="AlphaFoldDB" id="A0A1D3LCG6"/>
<sequence>MNEDMCKIFKVVWEDFPDTLDGDGNYQFKSEDTYQTYCINETCNSDIDKINAWCLCLLNLIFGNLESFTGYAKSNMNNVQYILAWLSYILTRKSNEEISNLKKFYEKYIESGEGYETSIEGVSDYYSSYKDLIDQKNDFMNMDVNYISTFYEAFKILCSMYNDINNDMPDCSNNFTKTKELADKYQNLLNNNNKDSSYSQILSTLSTDYINFKSYCDEKCGVCKEIPSDLDAVTSQNSMGSSGLSHVQDREENPVVISEAISSGSSVSTKLISVLLIFSAIPLFLGIAYKYSLFGIDKLFQRQYLREKVKKVKNKMNDYI</sequence>
<dbReference type="Pfam" id="PF06022">
    <property type="entry name" value="Cir_Bir_Yir"/>
    <property type="match status" value="1"/>
</dbReference>
<feature type="transmembrane region" description="Helical" evidence="1">
    <location>
        <begin position="271"/>
        <end position="292"/>
    </location>
</feature>